<proteinExistence type="inferred from homology"/>
<evidence type="ECO:0000256" key="3">
    <source>
        <dbReference type="ARBA" id="ARBA00023295"/>
    </source>
</evidence>
<evidence type="ECO:0000313" key="5">
    <source>
        <dbReference type="EMBL" id="KKN84845.1"/>
    </source>
</evidence>
<accession>A0A0F9TV02</accession>
<dbReference type="PANTHER" id="PTHR12631:SF10">
    <property type="entry name" value="BETA-XYLOSIDASE-LIKE PROTEIN-RELATED"/>
    <property type="match status" value="1"/>
</dbReference>
<dbReference type="SUPFAM" id="SSF51445">
    <property type="entry name" value="(Trans)glycosidases"/>
    <property type="match status" value="1"/>
</dbReference>
<feature type="domain" description="Glycosyl hydrolases family 39 N-terminal catalytic" evidence="4">
    <location>
        <begin position="295"/>
        <end position="470"/>
    </location>
</feature>
<reference evidence="5" key="1">
    <citation type="journal article" date="2015" name="Nature">
        <title>Complex archaea that bridge the gap between prokaryotes and eukaryotes.</title>
        <authorList>
            <person name="Spang A."/>
            <person name="Saw J.H."/>
            <person name="Jorgensen S.L."/>
            <person name="Zaremba-Niedzwiedzka K."/>
            <person name="Martijn J."/>
            <person name="Lind A.E."/>
            <person name="van Eijk R."/>
            <person name="Schleper C."/>
            <person name="Guy L."/>
            <person name="Ettema T.J."/>
        </authorList>
    </citation>
    <scope>NUCLEOTIDE SEQUENCE</scope>
</reference>
<dbReference type="InterPro" id="IPR049166">
    <property type="entry name" value="GH39_cat"/>
</dbReference>
<sequence>MRISVDAGKVVGPLEPFWAGQCNPMIETSADGDRPLVTYMADVGIRYWRADIWGGRPESWPEQDRTAEAILAAGDKPIVIVSVPGELLPVRKRDHLPRDRNPGPVDMVKWQDHVCEMVTYAVERFGPDEIATWYWECINEPAGPKAIDLDIYCRIYDHFAAGARRALPMVKVGGPNISTRAWLPFLHSFLTHCQEEVNYATGEVGTPLDFVALHSYAGHPGREWPWPQPEVIVGHIQETSKYISLQPGLKDCPLLVDEWGISWGGWLNVDGGVAGYEGGKLGYEGGMGPLPWLVHRDNEYSAAFLCKLVSEICFLKDHYGYIKADVLAWCPAGGRDTVNGRDFDGGRCLVSSYSGFRQPLVNGYELLNMLGDQRVSLTSSETERTISGIATRSQDGSVQVMLVRFSGDPYEERNEMTVELTVENLSLDGDVTVEHYRIDHAHSNAHAAWVAQGSPYQPTPDQAAAIRAKESLELLEPAATERIDDKTFTRQIPLPPCSVSLIVLKRRAS</sequence>
<comment type="similarity">
    <text evidence="1">Belongs to the glycosyl hydrolase 39 family.</text>
</comment>
<dbReference type="AlphaFoldDB" id="A0A0F9TV02"/>
<keyword evidence="3" id="KW-0326">Glycosidase</keyword>
<protein>
    <recommendedName>
        <fullName evidence="4">Glycosyl hydrolases family 39 N-terminal catalytic domain-containing protein</fullName>
    </recommendedName>
</protein>
<evidence type="ECO:0000256" key="2">
    <source>
        <dbReference type="ARBA" id="ARBA00022801"/>
    </source>
</evidence>
<comment type="caution">
    <text evidence="5">The sequence shown here is derived from an EMBL/GenBank/DDBJ whole genome shotgun (WGS) entry which is preliminary data.</text>
</comment>
<dbReference type="InterPro" id="IPR000514">
    <property type="entry name" value="Glyco_hydro_39"/>
</dbReference>
<evidence type="ECO:0000259" key="4">
    <source>
        <dbReference type="Pfam" id="PF01229"/>
    </source>
</evidence>
<dbReference type="PRINTS" id="PR00745">
    <property type="entry name" value="GLHYDRLASE39"/>
</dbReference>
<feature type="domain" description="Glycosyl hydrolases family 39 N-terminal catalytic" evidence="4">
    <location>
        <begin position="104"/>
        <end position="263"/>
    </location>
</feature>
<dbReference type="Gene3D" id="2.60.40.1500">
    <property type="entry name" value="Glycosyl hydrolase domain, family 39"/>
    <property type="match status" value="1"/>
</dbReference>
<dbReference type="Gene3D" id="3.20.20.80">
    <property type="entry name" value="Glycosidases"/>
    <property type="match status" value="1"/>
</dbReference>
<dbReference type="Pfam" id="PF01229">
    <property type="entry name" value="Glyco_hydro_39"/>
    <property type="match status" value="2"/>
</dbReference>
<organism evidence="5">
    <name type="scientific">marine sediment metagenome</name>
    <dbReference type="NCBI Taxonomy" id="412755"/>
    <lineage>
        <taxon>unclassified sequences</taxon>
        <taxon>metagenomes</taxon>
        <taxon>ecological metagenomes</taxon>
    </lineage>
</organism>
<gene>
    <name evidence="5" type="ORF">LCGC14_0285090</name>
</gene>
<dbReference type="PANTHER" id="PTHR12631">
    <property type="entry name" value="ALPHA-L-IDURONIDASE"/>
    <property type="match status" value="1"/>
</dbReference>
<dbReference type="EMBL" id="LAZR01000166">
    <property type="protein sequence ID" value="KKN84845.1"/>
    <property type="molecule type" value="Genomic_DNA"/>
</dbReference>
<dbReference type="InterPro" id="IPR017853">
    <property type="entry name" value="GH"/>
</dbReference>
<dbReference type="GO" id="GO:0004553">
    <property type="term" value="F:hydrolase activity, hydrolyzing O-glycosyl compounds"/>
    <property type="evidence" value="ECO:0007669"/>
    <property type="project" value="InterPro"/>
</dbReference>
<dbReference type="SUPFAM" id="SSF51011">
    <property type="entry name" value="Glycosyl hydrolase domain"/>
    <property type="match status" value="1"/>
</dbReference>
<name>A0A0F9TV02_9ZZZZ</name>
<keyword evidence="2" id="KW-0378">Hydrolase</keyword>
<evidence type="ECO:0000256" key="1">
    <source>
        <dbReference type="ARBA" id="ARBA00008875"/>
    </source>
</evidence>
<dbReference type="InterPro" id="IPR051923">
    <property type="entry name" value="Glycosyl_Hydrolase_39"/>
</dbReference>
<dbReference type="GO" id="GO:0005975">
    <property type="term" value="P:carbohydrate metabolic process"/>
    <property type="evidence" value="ECO:0007669"/>
    <property type="project" value="InterPro"/>
</dbReference>